<sequence length="482" mass="54106">MHHKVIEAWLCDIIPDQLPSEAEIASLTFSEMNDGSPTKEHRGGRGQTRQQFPIREQSSTTMSPVRRSARVRNLRGTTGGNSSSDDFESDHEPTPRPARGFNSRDNTSASFTGSLSKYHDMFDPATVASSRSSPSKHSSASGSKRSSSPLKNMASLENAGITYEELSHKSLLGVAGKKLYQDLDIVSDHIGVFPAQICDDISEAMDHSVAIREHHKNVQDSRDIEQLRRELHEVKMIHELSGRCSSRKEGEAEWNNAVHSAVLRLVFGPNNFDIGWKYITNAKIDSQYLPVMPNGLPCSSRMVDYVIFIGDQRDSSGKHLEHEISRFIISESDAINHTPYVALRHCPILIGIETKTINRTENEARLQLGIWVASHIRRIWALCRGLSNHDAGRLKDTIEEMVFPLIYVQSSSWFLMLARTSITMGAEPGREVQVVIYRHVILGETSTIKSIYQLVAGLCLLRTWGNSVFRNWWETILDIVSN</sequence>
<feature type="region of interest" description="Disordered" evidence="1">
    <location>
        <begin position="125"/>
        <end position="151"/>
    </location>
</feature>
<evidence type="ECO:0000313" key="3">
    <source>
        <dbReference type="EMBL" id="KPA35352.1"/>
    </source>
</evidence>
<organism evidence="3 4">
    <name type="scientific">Fusarium langsethiae</name>
    <dbReference type="NCBI Taxonomy" id="179993"/>
    <lineage>
        <taxon>Eukaryota</taxon>
        <taxon>Fungi</taxon>
        <taxon>Dikarya</taxon>
        <taxon>Ascomycota</taxon>
        <taxon>Pezizomycotina</taxon>
        <taxon>Sordariomycetes</taxon>
        <taxon>Hypocreomycetidae</taxon>
        <taxon>Hypocreales</taxon>
        <taxon>Nectriaceae</taxon>
        <taxon>Fusarium</taxon>
    </lineage>
</organism>
<name>A0A0M9ELT2_FUSLA</name>
<dbReference type="AlphaFoldDB" id="A0A0M9ELT2"/>
<evidence type="ECO:0000313" key="4">
    <source>
        <dbReference type="Proteomes" id="UP000037904"/>
    </source>
</evidence>
<accession>A0A0M9ELT2</accession>
<evidence type="ECO:0000259" key="2">
    <source>
        <dbReference type="Pfam" id="PF20516"/>
    </source>
</evidence>
<dbReference type="Pfam" id="PF20516">
    <property type="entry name" value="PDDEXK_12"/>
    <property type="match status" value="1"/>
</dbReference>
<dbReference type="Proteomes" id="UP000037904">
    <property type="component" value="Unassembled WGS sequence"/>
</dbReference>
<keyword evidence="4" id="KW-1185">Reference proteome</keyword>
<evidence type="ECO:0000256" key="1">
    <source>
        <dbReference type="SAM" id="MobiDB-lite"/>
    </source>
</evidence>
<dbReference type="InterPro" id="IPR046797">
    <property type="entry name" value="PDDEXK_12"/>
</dbReference>
<gene>
    <name evidence="3" type="ORF">FLAG1_11950</name>
</gene>
<feature type="region of interest" description="Disordered" evidence="1">
    <location>
        <begin position="29"/>
        <end position="112"/>
    </location>
</feature>
<protein>
    <recommendedName>
        <fullName evidence="2">PD-(D/E)XK nuclease-like domain-containing protein</fullName>
    </recommendedName>
</protein>
<dbReference type="EMBL" id="JXCE01001215">
    <property type="protein sequence ID" value="KPA35352.1"/>
    <property type="molecule type" value="Genomic_DNA"/>
</dbReference>
<feature type="compositionally biased region" description="Polar residues" evidence="1">
    <location>
        <begin position="103"/>
        <end position="112"/>
    </location>
</feature>
<proteinExistence type="predicted"/>
<comment type="caution">
    <text evidence="3">The sequence shown here is derived from an EMBL/GenBank/DDBJ whole genome shotgun (WGS) entry which is preliminary data.</text>
</comment>
<feature type="compositionally biased region" description="Polar residues" evidence="1">
    <location>
        <begin position="47"/>
        <end position="63"/>
    </location>
</feature>
<feature type="domain" description="PD-(D/E)XK nuclease-like" evidence="2">
    <location>
        <begin position="218"/>
        <end position="470"/>
    </location>
</feature>
<reference evidence="3 4" key="1">
    <citation type="submission" date="2015-04" db="EMBL/GenBank/DDBJ databases">
        <title>The draft genome sequence of Fusarium langsethiae, a T-2/HT-2 mycotoxin producer.</title>
        <authorList>
            <person name="Lysoe E."/>
            <person name="Divon H.H."/>
            <person name="Terzi V."/>
            <person name="Orru L."/>
            <person name="Lamontanara A."/>
            <person name="Kolseth A.-K."/>
            <person name="Frandsen R.J."/>
            <person name="Nielsen K."/>
            <person name="Thrane U."/>
        </authorList>
    </citation>
    <scope>NUCLEOTIDE SEQUENCE [LARGE SCALE GENOMIC DNA]</scope>
    <source>
        <strain evidence="3 4">Fl201059</strain>
    </source>
</reference>
<feature type="compositionally biased region" description="Low complexity" evidence="1">
    <location>
        <begin position="128"/>
        <end position="149"/>
    </location>
</feature>